<name>A0A0P8A3F7_9EURY</name>
<comment type="caution">
    <text evidence="1">The sequence shown here is derived from an EMBL/GenBank/DDBJ whole genome shotgun (WGS) entry which is preliminary data.</text>
</comment>
<protein>
    <submittedName>
        <fullName evidence="1">Uncharacterized protein</fullName>
    </submittedName>
</protein>
<evidence type="ECO:0000313" key="1">
    <source>
        <dbReference type="EMBL" id="KPQ42675.1"/>
    </source>
</evidence>
<sequence>MTLGDIIRVEDARAYVAKIPPDAKKERIGSFVKIKKDDGLIVGVIKNITNSIREDLIPYINHELAPKYAPFNEDFRNSYYVLHGLGTIRNGIVKYDIDSPPDVRDKVEMLNPEELKFFHTIDGKQSIAYFHSNCDALSQNVLIAMVDQIEAQCPECRAMFALVRKYIKRNL</sequence>
<dbReference type="AlphaFoldDB" id="A0A0P8A3F7"/>
<dbReference type="Proteomes" id="UP000050360">
    <property type="component" value="Unassembled WGS sequence"/>
</dbReference>
<gene>
    <name evidence="1" type="ORF">MPEBLZ_02770</name>
</gene>
<dbReference type="EMBL" id="LKCM01000213">
    <property type="protein sequence ID" value="KPQ42675.1"/>
    <property type="molecule type" value="Genomic_DNA"/>
</dbReference>
<proteinExistence type="predicted"/>
<reference evidence="1 2" key="1">
    <citation type="submission" date="2015-09" db="EMBL/GenBank/DDBJ databases">
        <title>A metagenomics-based metabolic model of nitrate-dependent anaerobic oxidation of methane by Methanoperedens-like archaea.</title>
        <authorList>
            <person name="Arshad A."/>
            <person name="Speth D.R."/>
            <person name="De Graaf R.M."/>
            <person name="Op Den Camp H.J."/>
            <person name="Jetten M.S."/>
            <person name="Welte C.U."/>
        </authorList>
    </citation>
    <scope>NUCLEOTIDE SEQUENCE [LARGE SCALE GENOMIC DNA]</scope>
</reference>
<evidence type="ECO:0000313" key="2">
    <source>
        <dbReference type="Proteomes" id="UP000050360"/>
    </source>
</evidence>
<accession>A0A0P8A3F7</accession>
<organism evidence="1 2">
    <name type="scientific">Candidatus Methanoperedens nitratireducens</name>
    <dbReference type="NCBI Taxonomy" id="1392998"/>
    <lineage>
        <taxon>Archaea</taxon>
        <taxon>Methanobacteriati</taxon>
        <taxon>Methanobacteriota</taxon>
        <taxon>Stenosarchaea group</taxon>
        <taxon>Methanomicrobia</taxon>
        <taxon>Methanosarcinales</taxon>
        <taxon>ANME-2 cluster</taxon>
        <taxon>Candidatus Methanoperedentaceae</taxon>
        <taxon>Candidatus Methanoperedens</taxon>
    </lineage>
</organism>